<accession>A0AAD7TRD0</accession>
<dbReference type="Pfam" id="PF05303">
    <property type="entry name" value="GSKIP_dom"/>
    <property type="match status" value="1"/>
</dbReference>
<comment type="caution">
    <text evidence="2">The sequence shown here is derived from an EMBL/GenBank/DDBJ whole genome shotgun (WGS) entry which is preliminary data.</text>
</comment>
<gene>
    <name evidence="2" type="ORF">ONZ51_g6863</name>
</gene>
<feature type="domain" description="GSKIP" evidence="1">
    <location>
        <begin position="16"/>
        <end position="112"/>
    </location>
</feature>
<evidence type="ECO:0000259" key="1">
    <source>
        <dbReference type="Pfam" id="PF05303"/>
    </source>
</evidence>
<dbReference type="SUPFAM" id="SSF103107">
    <property type="entry name" value="Hypothetical protein c14orf129, hspc210"/>
    <property type="match status" value="1"/>
</dbReference>
<evidence type="ECO:0000313" key="2">
    <source>
        <dbReference type="EMBL" id="KAJ8474964.1"/>
    </source>
</evidence>
<protein>
    <recommendedName>
        <fullName evidence="1">GSKIP domain-containing protein</fullName>
    </recommendedName>
</protein>
<dbReference type="InterPro" id="IPR023231">
    <property type="entry name" value="GSKIP_dom_sf"/>
</dbReference>
<dbReference type="EMBL" id="JAPEVG010000172">
    <property type="protein sequence ID" value="KAJ8474964.1"/>
    <property type="molecule type" value="Genomic_DNA"/>
</dbReference>
<proteinExistence type="predicted"/>
<dbReference type="AlphaFoldDB" id="A0AAD7TRD0"/>
<organism evidence="2 3">
    <name type="scientific">Trametes cubensis</name>
    <dbReference type="NCBI Taxonomy" id="1111947"/>
    <lineage>
        <taxon>Eukaryota</taxon>
        <taxon>Fungi</taxon>
        <taxon>Dikarya</taxon>
        <taxon>Basidiomycota</taxon>
        <taxon>Agaricomycotina</taxon>
        <taxon>Agaricomycetes</taxon>
        <taxon>Polyporales</taxon>
        <taxon>Polyporaceae</taxon>
        <taxon>Trametes</taxon>
    </lineage>
</organism>
<dbReference type="InterPro" id="IPR007967">
    <property type="entry name" value="GSKIP_dom"/>
</dbReference>
<evidence type="ECO:0000313" key="3">
    <source>
        <dbReference type="Proteomes" id="UP001215151"/>
    </source>
</evidence>
<dbReference type="Gene3D" id="3.30.2280.10">
    <property type="entry name" value="Hypothetical protein (hspc210)"/>
    <property type="match status" value="1"/>
</dbReference>
<dbReference type="Proteomes" id="UP001215151">
    <property type="component" value="Unassembled WGS sequence"/>
</dbReference>
<keyword evidence="3" id="KW-1185">Reference proteome</keyword>
<name>A0AAD7TRD0_9APHY</name>
<reference evidence="2" key="1">
    <citation type="submission" date="2022-11" db="EMBL/GenBank/DDBJ databases">
        <title>Genome Sequence of Cubamyces cubensis.</title>
        <authorList>
            <person name="Buettner E."/>
        </authorList>
    </citation>
    <scope>NUCLEOTIDE SEQUENCE</scope>
    <source>
        <strain evidence="2">MPL-01</strain>
    </source>
</reference>
<sequence>MSSSTKQSEPSSFVREELERALAEQSSGIAGFELISSSPLKAAARVDLLEGESIIVSITSRGFQLHSPSEAPMDPDHDSETVFETIEQLLQTVSPQYEQSRRNALLAKLESLADPA</sequence>